<evidence type="ECO:0000313" key="3">
    <source>
        <dbReference type="Proteomes" id="UP000815677"/>
    </source>
</evidence>
<evidence type="ECO:0000313" key="2">
    <source>
        <dbReference type="EMBL" id="GAT50705.1"/>
    </source>
</evidence>
<dbReference type="EMBL" id="DF846591">
    <property type="protein sequence ID" value="GAT50705.1"/>
    <property type="molecule type" value="Genomic_DNA"/>
</dbReference>
<gene>
    <name evidence="2" type="ORF">MCHLO_07913</name>
</gene>
<proteinExistence type="predicted"/>
<dbReference type="Proteomes" id="UP000815677">
    <property type="component" value="Unassembled WGS sequence"/>
</dbReference>
<evidence type="ECO:0000256" key="1">
    <source>
        <dbReference type="SAM" id="MobiDB-lite"/>
    </source>
</evidence>
<keyword evidence="3" id="KW-1185">Reference proteome</keyword>
<protein>
    <submittedName>
        <fullName evidence="2">Uncharacterized protein</fullName>
    </submittedName>
</protein>
<reference evidence="2" key="1">
    <citation type="submission" date="2014-09" db="EMBL/GenBank/DDBJ databases">
        <title>Genome sequence of the luminous mushroom Mycena chlorophos for searching fungal bioluminescence genes.</title>
        <authorList>
            <person name="Tanaka Y."/>
            <person name="Kasuga D."/>
            <person name="Oba Y."/>
            <person name="Hase S."/>
            <person name="Sato K."/>
            <person name="Oba Y."/>
            <person name="Sakakibara Y."/>
        </authorList>
    </citation>
    <scope>NUCLEOTIDE SEQUENCE</scope>
</reference>
<name>A0ABQ0LHX9_MYCCL</name>
<organism evidence="2 3">
    <name type="scientific">Mycena chlorophos</name>
    <name type="common">Agaric fungus</name>
    <name type="synonym">Agaricus chlorophos</name>
    <dbReference type="NCBI Taxonomy" id="658473"/>
    <lineage>
        <taxon>Eukaryota</taxon>
        <taxon>Fungi</taxon>
        <taxon>Dikarya</taxon>
        <taxon>Basidiomycota</taxon>
        <taxon>Agaricomycotina</taxon>
        <taxon>Agaricomycetes</taxon>
        <taxon>Agaricomycetidae</taxon>
        <taxon>Agaricales</taxon>
        <taxon>Marasmiineae</taxon>
        <taxon>Mycenaceae</taxon>
        <taxon>Mycena</taxon>
    </lineage>
</organism>
<feature type="compositionally biased region" description="Polar residues" evidence="1">
    <location>
        <begin position="16"/>
        <end position="27"/>
    </location>
</feature>
<feature type="region of interest" description="Disordered" evidence="1">
    <location>
        <begin position="1"/>
        <end position="59"/>
    </location>
</feature>
<feature type="region of interest" description="Disordered" evidence="1">
    <location>
        <begin position="76"/>
        <end position="95"/>
    </location>
</feature>
<sequence length="116" mass="11549">MGELSISKAAHVSEPTPASTSMMSVSFDSGVGDTAASLRAPLPRPSNTFPPGREIGTSPIAPMRLFGIGVTGDGQRTSTSVCTASGVGSAPGDNTVDAEAVQGLANEKPELTCGTA</sequence>
<accession>A0ABQ0LHX9</accession>